<proteinExistence type="predicted"/>
<sequence>MAAGDPISWGIITSNLPDIKGNKTVKCKQVPESRIVLKEYWKITERAYMKTLRKKDCKLSHGQVGKLVEWWVKDEDLAKWECWLPHYQKVKDNATETTVVWRCEEKEWKGLEPWDSAWSVSILQKFQYMAGTPWCIKWKGPENDTDPAVTNTETSSRRETNKVDWWACDKIYDCTSDDLEIKQWSPLAIALRIGCGCRGIRHKQGKIDSKIVVGCSRSTIRSPGQFVWATSDGRWMTHLPVDGEVKEITMGLPTLCPIWKRSPFNGSHELLQIRTKRDVPDSEDQDDTWQEPSSGVKLGWALESLFGPVANYQNREMLYRLTGQVDRLARVTREGFRELNMQLQATTKMTLQNRLALDMLLLKEHGVCGYLKGQIDHCCVHIPNVTADVEYDISQIKHIEHEVQEEQKDLATTWLDKIFNKLGWNVSSWVKSILENLIILLIIFLVIWLAFRILKREIQKRTSWNRTIMKTLTRDKTPHPAPAIHNNFHHGAHVNHGFEDEHPV</sequence>
<dbReference type="Gene3D" id="1.10.287.210">
    <property type="match status" value="1"/>
</dbReference>
<keyword evidence="11" id="KW-1015">Disulfide bond</keyword>
<evidence type="ECO:0000256" key="2">
    <source>
        <dbReference type="ARBA" id="ARBA00004531"/>
    </source>
</evidence>
<dbReference type="Proteomes" id="UP000796761">
    <property type="component" value="Unassembled WGS sequence"/>
</dbReference>
<keyword evidence="10" id="KW-0564">Palmitate</keyword>
<keyword evidence="16" id="KW-1185">Reference proteome</keyword>
<evidence type="ECO:0000256" key="9">
    <source>
        <dbReference type="ARBA" id="ARBA00023136"/>
    </source>
</evidence>
<gene>
    <name evidence="15" type="ORF">HGM15179_008655</name>
</gene>
<keyword evidence="6 14" id="KW-0812">Transmembrane</keyword>
<keyword evidence="4" id="KW-1032">Host cell membrane</keyword>
<keyword evidence="8 14" id="KW-1133">Transmembrane helix</keyword>
<dbReference type="PANTHER" id="PTHR10424:SF81">
    <property type="entry name" value="ERVV2 PROTEIN"/>
    <property type="match status" value="1"/>
</dbReference>
<evidence type="ECO:0000313" key="15">
    <source>
        <dbReference type="EMBL" id="TRZ18414.1"/>
    </source>
</evidence>
<evidence type="ECO:0000256" key="3">
    <source>
        <dbReference type="ARBA" id="ARBA00004563"/>
    </source>
</evidence>
<evidence type="ECO:0000313" key="16">
    <source>
        <dbReference type="Proteomes" id="UP000796761"/>
    </source>
</evidence>
<evidence type="ECO:0000256" key="11">
    <source>
        <dbReference type="ARBA" id="ARBA00023157"/>
    </source>
</evidence>
<organism evidence="15 16">
    <name type="scientific">Zosterops borbonicus</name>
    <dbReference type="NCBI Taxonomy" id="364589"/>
    <lineage>
        <taxon>Eukaryota</taxon>
        <taxon>Metazoa</taxon>
        <taxon>Chordata</taxon>
        <taxon>Craniata</taxon>
        <taxon>Vertebrata</taxon>
        <taxon>Euteleostomi</taxon>
        <taxon>Archelosauria</taxon>
        <taxon>Archosauria</taxon>
        <taxon>Dinosauria</taxon>
        <taxon>Saurischia</taxon>
        <taxon>Theropoda</taxon>
        <taxon>Coelurosauria</taxon>
        <taxon>Aves</taxon>
        <taxon>Neognathae</taxon>
        <taxon>Neoaves</taxon>
        <taxon>Telluraves</taxon>
        <taxon>Australaves</taxon>
        <taxon>Passeriformes</taxon>
        <taxon>Sylvioidea</taxon>
        <taxon>Zosteropidae</taxon>
        <taxon>Zosterops</taxon>
    </lineage>
</organism>
<accession>A0A8K1GIL0</accession>
<feature type="transmembrane region" description="Helical" evidence="14">
    <location>
        <begin position="437"/>
        <end position="454"/>
    </location>
</feature>
<dbReference type="Pfam" id="PF00429">
    <property type="entry name" value="TLV_coat"/>
    <property type="match status" value="1"/>
</dbReference>
<keyword evidence="13" id="KW-0449">Lipoprotein</keyword>
<keyword evidence="7" id="KW-1043">Host membrane</keyword>
<keyword evidence="9 14" id="KW-0472">Membrane</keyword>
<evidence type="ECO:0000256" key="5">
    <source>
        <dbReference type="ARBA" id="ARBA00022581"/>
    </source>
</evidence>
<name>A0A8K1GIL0_9PASS</name>
<dbReference type="EMBL" id="SWJQ01000224">
    <property type="protein sequence ID" value="TRZ18414.1"/>
    <property type="molecule type" value="Genomic_DNA"/>
</dbReference>
<evidence type="ECO:0000256" key="10">
    <source>
        <dbReference type="ARBA" id="ARBA00023139"/>
    </source>
</evidence>
<evidence type="ECO:0000256" key="12">
    <source>
        <dbReference type="ARBA" id="ARBA00023180"/>
    </source>
</evidence>
<protein>
    <recommendedName>
        <fullName evidence="17">Envelope glycoprotein</fullName>
    </recommendedName>
</protein>
<dbReference type="OrthoDB" id="8949317at2759"/>
<evidence type="ECO:0000256" key="4">
    <source>
        <dbReference type="ARBA" id="ARBA00022511"/>
    </source>
</evidence>
<reference evidence="15" key="1">
    <citation type="submission" date="2019-04" db="EMBL/GenBank/DDBJ databases">
        <title>Genome assembly of Zosterops borbonicus 15179.</title>
        <authorList>
            <person name="Leroy T."/>
            <person name="Anselmetti Y."/>
            <person name="Tilak M.-K."/>
            <person name="Nabholz B."/>
        </authorList>
    </citation>
    <scope>NUCLEOTIDE SEQUENCE</scope>
    <source>
        <strain evidence="15">HGM_15179</strain>
        <tissue evidence="15">Muscle</tissue>
    </source>
</reference>
<evidence type="ECO:0000256" key="14">
    <source>
        <dbReference type="SAM" id="Phobius"/>
    </source>
</evidence>
<evidence type="ECO:0000256" key="8">
    <source>
        <dbReference type="ARBA" id="ARBA00022989"/>
    </source>
</evidence>
<evidence type="ECO:0000256" key="7">
    <source>
        <dbReference type="ARBA" id="ARBA00022870"/>
    </source>
</evidence>
<evidence type="ECO:0008006" key="17">
    <source>
        <dbReference type="Google" id="ProtNLM"/>
    </source>
</evidence>
<evidence type="ECO:0000256" key="6">
    <source>
        <dbReference type="ARBA" id="ARBA00022692"/>
    </source>
</evidence>
<comment type="subcellular location">
    <subcellularLocation>
        <location evidence="1">Host cell membrane</location>
        <topology evidence="1">Single-pass type I membrane protein</topology>
    </subcellularLocation>
    <subcellularLocation>
        <location evidence="2">Host endomembrane system</location>
        <topology evidence="2">Peripheral membrane protein</topology>
    </subcellularLocation>
    <subcellularLocation>
        <location evidence="3">Virion membrane</location>
        <topology evidence="3">Single-pass type I membrane protein</topology>
    </subcellularLocation>
</comment>
<evidence type="ECO:0000256" key="13">
    <source>
        <dbReference type="ARBA" id="ARBA00023288"/>
    </source>
</evidence>
<dbReference type="AlphaFoldDB" id="A0A8K1GIL0"/>
<dbReference type="PANTHER" id="PTHR10424">
    <property type="entry name" value="VIRAL ENVELOPE PROTEIN"/>
    <property type="match status" value="1"/>
</dbReference>
<keyword evidence="12" id="KW-0325">Glycoprotein</keyword>
<comment type="caution">
    <text evidence="15">The sequence shown here is derived from an EMBL/GenBank/DDBJ whole genome shotgun (WGS) entry which is preliminary data.</text>
</comment>
<dbReference type="SUPFAM" id="SSF58069">
    <property type="entry name" value="Virus ectodomain"/>
    <property type="match status" value="1"/>
</dbReference>
<keyword evidence="5" id="KW-0945">Host-virus interaction</keyword>
<dbReference type="InterPro" id="IPR018154">
    <property type="entry name" value="TLV/ENV_coat_polyprotein"/>
</dbReference>
<evidence type="ECO:0000256" key="1">
    <source>
        <dbReference type="ARBA" id="ARBA00004402"/>
    </source>
</evidence>